<evidence type="ECO:0000256" key="7">
    <source>
        <dbReference type="ARBA" id="ARBA00023033"/>
    </source>
</evidence>
<dbReference type="GO" id="GO:0004497">
    <property type="term" value="F:monooxygenase activity"/>
    <property type="evidence" value="ECO:0007669"/>
    <property type="project" value="UniProtKB-KW"/>
</dbReference>
<dbReference type="GO" id="GO:0020037">
    <property type="term" value="F:heme binding"/>
    <property type="evidence" value="ECO:0007669"/>
    <property type="project" value="InterPro"/>
</dbReference>
<dbReference type="PROSITE" id="PS00086">
    <property type="entry name" value="CYTOCHROME_P450"/>
    <property type="match status" value="1"/>
</dbReference>
<evidence type="ECO:0000256" key="5">
    <source>
        <dbReference type="ARBA" id="ARBA00023002"/>
    </source>
</evidence>
<proteinExistence type="inferred from homology"/>
<evidence type="ECO:0000313" key="9">
    <source>
        <dbReference type="Proteomes" id="UP000028488"/>
    </source>
</evidence>
<protein>
    <submittedName>
        <fullName evidence="8">Cytochrome P450</fullName>
    </submittedName>
</protein>
<dbReference type="RefSeq" id="WP_128642615.1">
    <property type="nucleotide sequence ID" value="NZ_CP008948.1"/>
</dbReference>
<keyword evidence="6" id="KW-0408">Iron</keyword>
<evidence type="ECO:0000256" key="6">
    <source>
        <dbReference type="ARBA" id="ARBA00023004"/>
    </source>
</evidence>
<geneLocation type="plasmid" evidence="8 9">
    <name>pPDG1</name>
</geneLocation>
<evidence type="ECO:0000313" key="8">
    <source>
        <dbReference type="EMBL" id="AII10517.1"/>
    </source>
</evidence>
<evidence type="ECO:0000256" key="3">
    <source>
        <dbReference type="ARBA" id="ARBA00022617"/>
    </source>
</evidence>
<gene>
    <name evidence="8" type="ORF">EP51_40340</name>
</gene>
<keyword evidence="5" id="KW-0560">Oxidoreductase</keyword>
<keyword evidence="7" id="KW-0503">Monooxygenase</keyword>
<evidence type="ECO:0000256" key="1">
    <source>
        <dbReference type="ARBA" id="ARBA00001971"/>
    </source>
</evidence>
<comment type="cofactor">
    <cofactor evidence="1">
        <name>heme</name>
        <dbReference type="ChEBI" id="CHEBI:30413"/>
    </cofactor>
</comment>
<dbReference type="AlphaFoldDB" id="A0A076EZ46"/>
<dbReference type="PANTHER" id="PTHR46696">
    <property type="entry name" value="P450, PUTATIVE (EUROFUNG)-RELATED"/>
    <property type="match status" value="1"/>
</dbReference>
<dbReference type="Gene3D" id="1.10.630.10">
    <property type="entry name" value="Cytochrome P450"/>
    <property type="match status" value="1"/>
</dbReference>
<dbReference type="InterPro" id="IPR017972">
    <property type="entry name" value="Cyt_P450_CS"/>
</dbReference>
<dbReference type="PRINTS" id="PR00359">
    <property type="entry name" value="BP450"/>
</dbReference>
<keyword evidence="4" id="KW-0479">Metal-binding</keyword>
<dbReference type="EMBL" id="CP008948">
    <property type="protein sequence ID" value="AII10517.1"/>
    <property type="molecule type" value="Genomic_DNA"/>
</dbReference>
<name>A0A076EZ46_RHOOP</name>
<dbReference type="GO" id="GO:0005506">
    <property type="term" value="F:iron ion binding"/>
    <property type="evidence" value="ECO:0007669"/>
    <property type="project" value="InterPro"/>
</dbReference>
<sequence>MLDPFAPGLSVAEADRLHAHLRAAGPVVEATDADGLRVWIITRYDDVSRLLADPGIVNVRPGGPSGSPGLPLPPALARNLLNMVPDDHRRVRALAAPAFSRRRIGAVRQMVTARVDGLLNDLDPNETGVVDLIPAYASPLPADIIAEILGVTDTDADEFRTAAATVMAMNPGEPTADDPRIPAMTTIVLVLMRVIAAKRKSPGDDVITDWITARDAEDRLTEEELISLAFLTFLAGFENSVYQIANAIGILAGLDRDQLLAEIADDQLWRARVTQLVLDAAPGSYAIRRFPIDDITVGGIRIPAGSPLYLSLRAATNDPARGERPDLAFGRGPHYCLGADLAVMQLDIATRRLFQRHPGLSLVKPWETLDRRHTWRTHGPTEMPVNLT</sequence>
<keyword evidence="8" id="KW-0614">Plasmid</keyword>
<organism evidence="8 9">
    <name type="scientific">Rhodococcus opacus</name>
    <name type="common">Nocardia opaca</name>
    <dbReference type="NCBI Taxonomy" id="37919"/>
    <lineage>
        <taxon>Bacteria</taxon>
        <taxon>Bacillati</taxon>
        <taxon>Actinomycetota</taxon>
        <taxon>Actinomycetes</taxon>
        <taxon>Mycobacteriales</taxon>
        <taxon>Nocardiaceae</taxon>
        <taxon>Rhodococcus</taxon>
    </lineage>
</organism>
<keyword evidence="3" id="KW-0349">Heme</keyword>
<dbReference type="PANTHER" id="PTHR46696:SF5">
    <property type="entry name" value="CYTOCHROME P450 BJ-1"/>
    <property type="match status" value="1"/>
</dbReference>
<dbReference type="Proteomes" id="UP000028488">
    <property type="component" value="Plasmid pPDG1"/>
</dbReference>
<comment type="similarity">
    <text evidence="2">Belongs to the cytochrome P450 family.</text>
</comment>
<dbReference type="SUPFAM" id="SSF48264">
    <property type="entry name" value="Cytochrome P450"/>
    <property type="match status" value="1"/>
</dbReference>
<dbReference type="GO" id="GO:0016705">
    <property type="term" value="F:oxidoreductase activity, acting on paired donors, with incorporation or reduction of molecular oxygen"/>
    <property type="evidence" value="ECO:0007669"/>
    <property type="project" value="InterPro"/>
</dbReference>
<dbReference type="InterPro" id="IPR036396">
    <property type="entry name" value="Cyt_P450_sf"/>
</dbReference>
<reference evidence="8 9" key="1">
    <citation type="submission" date="2014-07" db="EMBL/GenBank/DDBJ databases">
        <title>Genome Sequence of Rhodococcus opacus Strain R7, a Biodegrader of Mono- and Polycyclic Aromatic Hydrocarbons.</title>
        <authorList>
            <person name="Di Gennaro P."/>
            <person name="Zampolli J."/>
            <person name="Presti I."/>
            <person name="Cappelletti M."/>
            <person name="D'Ursi P."/>
            <person name="Orro A."/>
            <person name="Mezzelani A."/>
            <person name="Milanesi L."/>
        </authorList>
    </citation>
    <scope>NUCLEOTIDE SEQUENCE [LARGE SCALE GENOMIC DNA]</scope>
    <source>
        <strain evidence="8 9">R7</strain>
        <plasmid evidence="8">pPDG1</plasmid>
    </source>
</reference>
<accession>A0A076EZ46</accession>
<dbReference type="InterPro" id="IPR002397">
    <property type="entry name" value="Cyt_P450_B"/>
</dbReference>
<evidence type="ECO:0000256" key="4">
    <source>
        <dbReference type="ARBA" id="ARBA00022723"/>
    </source>
</evidence>
<evidence type="ECO:0000256" key="2">
    <source>
        <dbReference type="ARBA" id="ARBA00010617"/>
    </source>
</evidence>